<dbReference type="EMBL" id="CP098755">
    <property type="protein sequence ID" value="USG67784.1"/>
    <property type="molecule type" value="Genomic_DNA"/>
</dbReference>
<feature type="signal peptide" evidence="2">
    <location>
        <begin position="1"/>
        <end position="23"/>
    </location>
</feature>
<evidence type="ECO:0000256" key="2">
    <source>
        <dbReference type="SAM" id="SignalP"/>
    </source>
</evidence>
<feature type="region of interest" description="Disordered" evidence="1">
    <location>
        <begin position="27"/>
        <end position="46"/>
    </location>
</feature>
<evidence type="ECO:0000256" key="1">
    <source>
        <dbReference type="SAM" id="MobiDB-lite"/>
    </source>
</evidence>
<dbReference type="RefSeq" id="WP_251874878.1">
    <property type="nucleotide sequence ID" value="NZ_CP098755.1"/>
</dbReference>
<organism evidence="3 4">
    <name type="scientific">Brevibacillus ruminantium</name>
    <dbReference type="NCBI Taxonomy" id="2950604"/>
    <lineage>
        <taxon>Bacteria</taxon>
        <taxon>Bacillati</taxon>
        <taxon>Bacillota</taxon>
        <taxon>Bacilli</taxon>
        <taxon>Bacillales</taxon>
        <taxon>Paenibacillaceae</taxon>
        <taxon>Brevibacillus</taxon>
    </lineage>
</organism>
<feature type="chain" id="PRO_5046014712" evidence="2">
    <location>
        <begin position="24"/>
        <end position="223"/>
    </location>
</feature>
<keyword evidence="4" id="KW-1185">Reference proteome</keyword>
<reference evidence="3" key="1">
    <citation type="submission" date="2022-06" db="EMBL/GenBank/DDBJ databases">
        <title>Genome sequencing of Brevibacillus sp. BB3-R1.</title>
        <authorList>
            <person name="Heo J."/>
            <person name="Lee D."/>
            <person name="Won M."/>
            <person name="Han B.-H."/>
            <person name="Hong S.-B."/>
            <person name="Kwon S.-W."/>
        </authorList>
    </citation>
    <scope>NUCLEOTIDE SEQUENCE</scope>
    <source>
        <strain evidence="3">BB3-R1</strain>
    </source>
</reference>
<sequence length="223" mass="24965">MKIRTILTGIAMAVALTGCSTQAATLDSGMPNQSPANQSTNVNNSINSDTVQISSEQNRGTDSSAQLKKEEKKVLMEPITLYEVDSREFAKKTSEIPSYHKGKIEYWTEDVVQSFNEGHSVTWGDPLVSTYLRISNLIPYEYFSDRSIDDQLSNLNRTIYKTVTITTANGISFTKNPTDPKTGTTIVQVDVPKWGTYVVTWNHGQDSDLQIIQKITFQRETKQ</sequence>
<name>A0ABY4WM84_9BACL</name>
<protein>
    <submittedName>
        <fullName evidence="3">Copper resistance protein CopC</fullName>
    </submittedName>
</protein>
<evidence type="ECO:0000313" key="4">
    <source>
        <dbReference type="Proteomes" id="UP001056500"/>
    </source>
</evidence>
<dbReference type="Proteomes" id="UP001056500">
    <property type="component" value="Chromosome"/>
</dbReference>
<keyword evidence="2" id="KW-0732">Signal</keyword>
<accession>A0ABY4WM84</accession>
<proteinExistence type="predicted"/>
<evidence type="ECO:0000313" key="3">
    <source>
        <dbReference type="EMBL" id="USG67784.1"/>
    </source>
</evidence>
<dbReference type="PROSITE" id="PS51257">
    <property type="entry name" value="PROKAR_LIPOPROTEIN"/>
    <property type="match status" value="1"/>
</dbReference>
<gene>
    <name evidence="3" type="ORF">NDK47_11115</name>
</gene>